<evidence type="ECO:0000313" key="6">
    <source>
        <dbReference type="EMBL" id="MCT4331547.1"/>
    </source>
</evidence>
<reference evidence="6 7" key="1">
    <citation type="submission" date="2022-04" db="EMBL/GenBank/DDBJ databases">
        <title>Paracoccus sp. YLB-12 draft genome sequence.</title>
        <authorList>
            <person name="Yu L."/>
        </authorList>
    </citation>
    <scope>NUCLEOTIDE SEQUENCE [LARGE SCALE GENOMIC DNA]</scope>
    <source>
        <strain evidence="6 7">YLB-12</strain>
    </source>
</reference>
<evidence type="ECO:0000256" key="1">
    <source>
        <dbReference type="ARBA" id="ARBA00005495"/>
    </source>
</evidence>
<evidence type="ECO:0000259" key="5">
    <source>
        <dbReference type="PROSITE" id="PS51891"/>
    </source>
</evidence>
<organism evidence="6 7">
    <name type="scientific">Paracoccus maritimus</name>
    <dbReference type="NCBI Taxonomy" id="2933292"/>
    <lineage>
        <taxon>Bacteria</taxon>
        <taxon>Pseudomonadati</taxon>
        <taxon>Pseudomonadota</taxon>
        <taxon>Alphaproteobacteria</taxon>
        <taxon>Rhodobacterales</taxon>
        <taxon>Paracoccaceae</taxon>
        <taxon>Paracoccus</taxon>
    </lineage>
</organism>
<evidence type="ECO:0000256" key="3">
    <source>
        <dbReference type="ARBA" id="ARBA00022833"/>
    </source>
</evidence>
<dbReference type="RefSeq" id="WP_260275442.1">
    <property type="nucleotide sequence ID" value="NZ_JANAVZ010000001.1"/>
</dbReference>
<keyword evidence="3" id="KW-0862">Zinc</keyword>
<dbReference type="Gene3D" id="3.90.1590.10">
    <property type="entry name" value="glutathione-dependent formaldehyde- activating enzyme (gfa)"/>
    <property type="match status" value="1"/>
</dbReference>
<comment type="similarity">
    <text evidence="1">Belongs to the Gfa family.</text>
</comment>
<keyword evidence="2" id="KW-0479">Metal-binding</keyword>
<keyword evidence="4" id="KW-0456">Lyase</keyword>
<evidence type="ECO:0000313" key="7">
    <source>
        <dbReference type="Proteomes" id="UP001320702"/>
    </source>
</evidence>
<dbReference type="SUPFAM" id="SSF51316">
    <property type="entry name" value="Mss4-like"/>
    <property type="match status" value="1"/>
</dbReference>
<dbReference type="EMBL" id="JANAVZ010000001">
    <property type="protein sequence ID" value="MCT4331547.1"/>
    <property type="molecule type" value="Genomic_DNA"/>
</dbReference>
<evidence type="ECO:0000256" key="2">
    <source>
        <dbReference type="ARBA" id="ARBA00022723"/>
    </source>
</evidence>
<dbReference type="Pfam" id="PF04828">
    <property type="entry name" value="GFA"/>
    <property type="match status" value="1"/>
</dbReference>
<dbReference type="InterPro" id="IPR011057">
    <property type="entry name" value="Mss4-like_sf"/>
</dbReference>
<gene>
    <name evidence="6" type="ORF">MU516_01535</name>
</gene>
<dbReference type="PROSITE" id="PS51891">
    <property type="entry name" value="CENP_V_GFA"/>
    <property type="match status" value="1"/>
</dbReference>
<dbReference type="Proteomes" id="UP001320702">
    <property type="component" value="Unassembled WGS sequence"/>
</dbReference>
<name>A0ABT2K4T1_9RHOB</name>
<accession>A0ABT2K4T1</accession>
<evidence type="ECO:0000256" key="4">
    <source>
        <dbReference type="ARBA" id="ARBA00023239"/>
    </source>
</evidence>
<comment type="caution">
    <text evidence="6">The sequence shown here is derived from an EMBL/GenBank/DDBJ whole genome shotgun (WGS) entry which is preliminary data.</text>
</comment>
<dbReference type="InterPro" id="IPR006913">
    <property type="entry name" value="CENP-V/GFA"/>
</dbReference>
<sequence length="140" mass="15538">MTTTLHGHCLCGDVAITLRDWTPEISVCHCSMCRRAGGGLMGGFVAPADAVTVTGEARRYRSSDFAERAFCPRCGANLWLRDDGAEYELSPGLFDDATRFPLIREVYADCAHRFASFSGDHPRITRAEYESHQPHVEADR</sequence>
<proteinExistence type="inferred from homology"/>
<feature type="domain" description="CENP-V/GFA" evidence="5">
    <location>
        <begin position="5"/>
        <end position="108"/>
    </location>
</feature>
<dbReference type="PANTHER" id="PTHR33337:SF40">
    <property type="entry name" value="CENP-V_GFA DOMAIN-CONTAINING PROTEIN-RELATED"/>
    <property type="match status" value="1"/>
</dbReference>
<keyword evidence="7" id="KW-1185">Reference proteome</keyword>
<dbReference type="PANTHER" id="PTHR33337">
    <property type="entry name" value="GFA DOMAIN-CONTAINING PROTEIN"/>
    <property type="match status" value="1"/>
</dbReference>
<protein>
    <submittedName>
        <fullName evidence="6">GFA family protein</fullName>
    </submittedName>
</protein>